<feature type="region of interest" description="Disordered" evidence="1">
    <location>
        <begin position="95"/>
        <end position="115"/>
    </location>
</feature>
<protein>
    <submittedName>
        <fullName evidence="2">Uncharacterized protein</fullName>
    </submittedName>
</protein>
<proteinExistence type="predicted"/>
<sequence length="255" mass="28139">MALDAKLSFRGIEAWLQDSEGKPFALGPSVVDVDGNRIITLVGKSYSVEWRKCPDAPPINALCEIYRREGRVTNHYMVENDGETQLIRLRKPPKEIETPNTANPGSSLYEIQTDPDEDQEKIIFRFEFTGKPKAGQPKRPTPLPSDKTIHSPTSLRRSGPRTLKQSSNIPELSSSDSPDPEDPSSVAGPSKSTALLAVPQKRKQPRSDETASPIDPPQNAGKETPRPHHWSSEQLRKRGRPPRATGTSGKHKVAA</sequence>
<evidence type="ECO:0000313" key="3">
    <source>
        <dbReference type="Proteomes" id="UP001218218"/>
    </source>
</evidence>
<accession>A0AAD7A4N5</accession>
<keyword evidence="3" id="KW-1185">Reference proteome</keyword>
<dbReference type="EMBL" id="JARIHO010000016">
    <property type="protein sequence ID" value="KAJ7348948.1"/>
    <property type="molecule type" value="Genomic_DNA"/>
</dbReference>
<dbReference type="Proteomes" id="UP001218218">
    <property type="component" value="Unassembled WGS sequence"/>
</dbReference>
<feature type="region of interest" description="Disordered" evidence="1">
    <location>
        <begin position="127"/>
        <end position="255"/>
    </location>
</feature>
<reference evidence="2" key="1">
    <citation type="submission" date="2023-03" db="EMBL/GenBank/DDBJ databases">
        <title>Massive genome expansion in bonnet fungi (Mycena s.s.) driven by repeated elements and novel gene families across ecological guilds.</title>
        <authorList>
            <consortium name="Lawrence Berkeley National Laboratory"/>
            <person name="Harder C.B."/>
            <person name="Miyauchi S."/>
            <person name="Viragh M."/>
            <person name="Kuo A."/>
            <person name="Thoen E."/>
            <person name="Andreopoulos B."/>
            <person name="Lu D."/>
            <person name="Skrede I."/>
            <person name="Drula E."/>
            <person name="Henrissat B."/>
            <person name="Morin E."/>
            <person name="Kohler A."/>
            <person name="Barry K."/>
            <person name="LaButti K."/>
            <person name="Morin E."/>
            <person name="Salamov A."/>
            <person name="Lipzen A."/>
            <person name="Mereny Z."/>
            <person name="Hegedus B."/>
            <person name="Baldrian P."/>
            <person name="Stursova M."/>
            <person name="Weitz H."/>
            <person name="Taylor A."/>
            <person name="Grigoriev I.V."/>
            <person name="Nagy L.G."/>
            <person name="Martin F."/>
            <person name="Kauserud H."/>
        </authorList>
    </citation>
    <scope>NUCLEOTIDE SEQUENCE</scope>
    <source>
        <strain evidence="2">CBHHK002</strain>
    </source>
</reference>
<name>A0AAD7A4N5_9AGAR</name>
<dbReference type="AlphaFoldDB" id="A0AAD7A4N5"/>
<comment type="caution">
    <text evidence="2">The sequence shown here is derived from an EMBL/GenBank/DDBJ whole genome shotgun (WGS) entry which is preliminary data.</text>
</comment>
<feature type="compositionally biased region" description="Basic and acidic residues" evidence="1">
    <location>
        <begin position="223"/>
        <end position="236"/>
    </location>
</feature>
<organism evidence="2 3">
    <name type="scientific">Mycena albidolilacea</name>
    <dbReference type="NCBI Taxonomy" id="1033008"/>
    <lineage>
        <taxon>Eukaryota</taxon>
        <taxon>Fungi</taxon>
        <taxon>Dikarya</taxon>
        <taxon>Basidiomycota</taxon>
        <taxon>Agaricomycotina</taxon>
        <taxon>Agaricomycetes</taxon>
        <taxon>Agaricomycetidae</taxon>
        <taxon>Agaricales</taxon>
        <taxon>Marasmiineae</taxon>
        <taxon>Mycenaceae</taxon>
        <taxon>Mycena</taxon>
    </lineage>
</organism>
<gene>
    <name evidence="2" type="ORF">DFH08DRAFT_807538</name>
</gene>
<evidence type="ECO:0000256" key="1">
    <source>
        <dbReference type="SAM" id="MobiDB-lite"/>
    </source>
</evidence>
<feature type="compositionally biased region" description="Polar residues" evidence="1">
    <location>
        <begin position="98"/>
        <end position="110"/>
    </location>
</feature>
<evidence type="ECO:0000313" key="2">
    <source>
        <dbReference type="EMBL" id="KAJ7348948.1"/>
    </source>
</evidence>
<feature type="compositionally biased region" description="Polar residues" evidence="1">
    <location>
        <begin position="163"/>
        <end position="172"/>
    </location>
</feature>